<dbReference type="EMBL" id="CP006718">
    <property type="protein sequence ID" value="AGV16760.1"/>
    <property type="molecule type" value="Genomic_DNA"/>
</dbReference>
<evidence type="ECO:0000313" key="1">
    <source>
        <dbReference type="EMBL" id="AGV16760.1"/>
    </source>
</evidence>
<accession>A0A2I3C6P9</accession>
<name>A0A2I3C6P9_VIBAX</name>
<dbReference type="Proteomes" id="UP000016714">
    <property type="component" value="Chromosome 1"/>
</dbReference>
<dbReference type="AlphaFoldDB" id="A0A2I3C6P9"/>
<dbReference type="KEGG" id="vag:N646_0927"/>
<protein>
    <submittedName>
        <fullName evidence="1">Uncharacterized protein</fullName>
    </submittedName>
</protein>
<organism evidence="1 2">
    <name type="scientific">Vibrio alginolyticus (strain ATCC 17749 / DSM 2171 / NBRC 15630 / NCIMB 1903 / NCTC 12160 / XII-53)</name>
    <dbReference type="NCBI Taxonomy" id="1219076"/>
    <lineage>
        <taxon>Bacteria</taxon>
        <taxon>Pseudomonadati</taxon>
        <taxon>Pseudomonadota</taxon>
        <taxon>Gammaproteobacteria</taxon>
        <taxon>Vibrionales</taxon>
        <taxon>Vibrionaceae</taxon>
        <taxon>Vibrio</taxon>
    </lineage>
</organism>
<evidence type="ECO:0000313" key="2">
    <source>
        <dbReference type="Proteomes" id="UP000016714"/>
    </source>
</evidence>
<dbReference type="HOGENOM" id="CLU_3318860_0_0_6"/>
<sequence>MQPSRFHSTENIPFFLQAHNALLRGEQRITEAEANHLNH</sequence>
<reference evidence="1 2" key="1">
    <citation type="journal article" date="2015" name="Genome Announc.">
        <title>Complete genome sequence of Vibrio alginolyticus ATCC 17749.</title>
        <authorList>
            <person name="Liu X.F."/>
            <person name="Cao Y."/>
            <person name="Zhang H.L."/>
            <person name="Chen Y.J."/>
            <person name="Hu C.J."/>
        </authorList>
    </citation>
    <scope>NUCLEOTIDE SEQUENCE [LARGE SCALE GENOMIC DNA]</scope>
    <source>
        <strain evidence="2">ATCC 17749 / DSM 2171 / NBRC 15630 / NCIMB 1903 / NCTC 12160 / XII-53</strain>
    </source>
</reference>
<proteinExistence type="predicted"/>
<gene>
    <name evidence="1" type="ORF">N646_0927</name>
</gene>